<dbReference type="EMBL" id="SOZE01000008">
    <property type="protein sequence ID" value="TFF37904.1"/>
    <property type="molecule type" value="Genomic_DNA"/>
</dbReference>
<evidence type="ECO:0008006" key="3">
    <source>
        <dbReference type="Google" id="ProtNLM"/>
    </source>
</evidence>
<keyword evidence="2" id="KW-1185">Reference proteome</keyword>
<evidence type="ECO:0000313" key="2">
    <source>
        <dbReference type="Proteomes" id="UP000297540"/>
    </source>
</evidence>
<proteinExistence type="predicted"/>
<sequence length="77" mass="9188">MDIQAEKLNLIKWLAEVDEPAVIESFLELKSKQQEDWWDQITDEEKAEIEEGLAQADRGETVPHEEVMRKYDKWRTK</sequence>
<name>A0A4Y8SHF8_9SPHI</name>
<dbReference type="RefSeq" id="WP_133229296.1">
    <property type="nucleotide sequence ID" value="NZ_SOZE01000008.1"/>
</dbReference>
<evidence type="ECO:0000313" key="1">
    <source>
        <dbReference type="EMBL" id="TFF37904.1"/>
    </source>
</evidence>
<organism evidence="1 2">
    <name type="scientific">Mucilaginibacter psychrotolerans</name>
    <dbReference type="NCBI Taxonomy" id="1524096"/>
    <lineage>
        <taxon>Bacteria</taxon>
        <taxon>Pseudomonadati</taxon>
        <taxon>Bacteroidota</taxon>
        <taxon>Sphingobacteriia</taxon>
        <taxon>Sphingobacteriales</taxon>
        <taxon>Sphingobacteriaceae</taxon>
        <taxon>Mucilaginibacter</taxon>
    </lineage>
</organism>
<accession>A0A4Y8SHF8</accession>
<comment type="caution">
    <text evidence="1">The sequence shown here is derived from an EMBL/GenBank/DDBJ whole genome shotgun (WGS) entry which is preliminary data.</text>
</comment>
<protein>
    <recommendedName>
        <fullName evidence="3">Addiction module protein</fullName>
    </recommendedName>
</protein>
<dbReference type="Proteomes" id="UP000297540">
    <property type="component" value="Unassembled WGS sequence"/>
</dbReference>
<gene>
    <name evidence="1" type="ORF">E2R66_09955</name>
</gene>
<reference evidence="1 2" key="1">
    <citation type="journal article" date="2017" name="Int. J. Syst. Evol. Microbiol.">
        <title>Mucilaginibacterpsychrotolerans sp. nov., isolated from peatlands.</title>
        <authorList>
            <person name="Deng Y."/>
            <person name="Shen L."/>
            <person name="Xu B."/>
            <person name="Liu Y."/>
            <person name="Gu Z."/>
            <person name="Liu H."/>
            <person name="Zhou Y."/>
        </authorList>
    </citation>
    <scope>NUCLEOTIDE SEQUENCE [LARGE SCALE GENOMIC DNA]</scope>
    <source>
        <strain evidence="1 2">NH7-4</strain>
    </source>
</reference>
<dbReference type="AlphaFoldDB" id="A0A4Y8SHF8"/>
<dbReference type="OrthoDB" id="1122071at2"/>